<dbReference type="PRINTS" id="PR01436">
    <property type="entry name" value="NADHDHGNASE2"/>
</dbReference>
<evidence type="ECO:0000256" key="8">
    <source>
        <dbReference type="ARBA" id="ARBA00022692"/>
    </source>
</evidence>
<keyword evidence="19" id="KW-0732">Signal</keyword>
<feature type="transmembrane region" description="Helical" evidence="18">
    <location>
        <begin position="60"/>
        <end position="81"/>
    </location>
</feature>
<evidence type="ECO:0000256" key="9">
    <source>
        <dbReference type="ARBA" id="ARBA00022792"/>
    </source>
</evidence>
<dbReference type="EC" id="7.1.1.2" evidence="4 18"/>
<evidence type="ECO:0000256" key="12">
    <source>
        <dbReference type="ARBA" id="ARBA00022989"/>
    </source>
</evidence>
<evidence type="ECO:0000256" key="10">
    <source>
        <dbReference type="ARBA" id="ARBA00022967"/>
    </source>
</evidence>
<dbReference type="Pfam" id="PF00361">
    <property type="entry name" value="Proton_antipo_M"/>
    <property type="match status" value="1"/>
</dbReference>
<sequence>MFMNFSKMIFLFFLFLGTSISISSNSWLGAWMGLEINLMAFIPLMMNLNNMLMSEAALKYFLIQALASSIFLFSIILGFLHSQDGFLIEIDSLNQILINMALFIKMGAAPFHFWFPSVMESLDWINGLILMTWQKIAPLMLISYTINFNFFIFVIISSALIGSIGGLNQTNLRTLMAYSSINHISWMLSSMFINENLWMTYYLFYVFLSLTIVFFCYNFQIFFMNQLYSLMNANLLLKFMLLTNLLSLGGLPPFLGFMPKLLVIQLLTNKNMYFLVFILIMASLITLFFYIRVTFSAFMLMYPSLKWNKLSIWHNLNWTLLLSSISLFGFSGISLVYNFI</sequence>
<dbReference type="EMBL" id="KY230493">
    <property type="protein sequence ID" value="ARX95728.1"/>
    <property type="molecule type" value="Genomic_DNA"/>
</dbReference>
<comment type="function">
    <text evidence="18">Core subunit of the mitochondrial membrane respiratory chain NADH dehydrogenase (Complex I) which catalyzes electron transfer from NADH through the respiratory chain, using ubiquinone as an electron acceptor. Essential for the catalytic activity and assembly of complex I.</text>
</comment>
<dbReference type="PANTHER" id="PTHR46552">
    <property type="entry name" value="NADH-UBIQUINONE OXIDOREDUCTASE CHAIN 2"/>
    <property type="match status" value="1"/>
</dbReference>
<feature type="transmembrane region" description="Helical" evidence="18">
    <location>
        <begin position="199"/>
        <end position="223"/>
    </location>
</feature>
<keyword evidence="11 18" id="KW-0249">Electron transport</keyword>
<evidence type="ECO:0000256" key="17">
    <source>
        <dbReference type="ARBA" id="ARBA00049551"/>
    </source>
</evidence>
<organism evidence="21">
    <name type="scientific">Protochauliodes biconicus</name>
    <dbReference type="NCBI Taxonomy" id="1452981"/>
    <lineage>
        <taxon>Eukaryota</taxon>
        <taxon>Metazoa</taxon>
        <taxon>Ecdysozoa</taxon>
        <taxon>Arthropoda</taxon>
        <taxon>Hexapoda</taxon>
        <taxon>Insecta</taxon>
        <taxon>Pterygota</taxon>
        <taxon>Neoptera</taxon>
        <taxon>Endopterygota</taxon>
        <taxon>Megaloptera</taxon>
        <taxon>Corydalidae</taxon>
        <taxon>Chauliodinae</taxon>
        <taxon>Protochauliodes</taxon>
    </lineage>
</organism>
<dbReference type="InterPro" id="IPR050175">
    <property type="entry name" value="Complex_I_Subunit_2"/>
</dbReference>
<keyword evidence="16 18" id="KW-0472">Membrane</keyword>
<comment type="catalytic activity">
    <reaction evidence="17 18">
        <text>a ubiquinone + NADH + 5 H(+)(in) = a ubiquinol + NAD(+) + 4 H(+)(out)</text>
        <dbReference type="Rhea" id="RHEA:29091"/>
        <dbReference type="Rhea" id="RHEA-COMP:9565"/>
        <dbReference type="Rhea" id="RHEA-COMP:9566"/>
        <dbReference type="ChEBI" id="CHEBI:15378"/>
        <dbReference type="ChEBI" id="CHEBI:16389"/>
        <dbReference type="ChEBI" id="CHEBI:17976"/>
        <dbReference type="ChEBI" id="CHEBI:57540"/>
        <dbReference type="ChEBI" id="CHEBI:57945"/>
        <dbReference type="EC" id="7.1.1.2"/>
    </reaction>
</comment>
<evidence type="ECO:0000256" key="4">
    <source>
        <dbReference type="ARBA" id="ARBA00012944"/>
    </source>
</evidence>
<evidence type="ECO:0000256" key="7">
    <source>
        <dbReference type="ARBA" id="ARBA00022660"/>
    </source>
</evidence>
<dbReference type="GO" id="GO:0006120">
    <property type="term" value="P:mitochondrial electron transport, NADH to ubiquinone"/>
    <property type="evidence" value="ECO:0007669"/>
    <property type="project" value="InterPro"/>
</dbReference>
<evidence type="ECO:0000313" key="21">
    <source>
        <dbReference type="EMBL" id="ARX95728.1"/>
    </source>
</evidence>
<evidence type="ECO:0000256" key="6">
    <source>
        <dbReference type="ARBA" id="ARBA00022448"/>
    </source>
</evidence>
<keyword evidence="6" id="KW-0813">Transport</keyword>
<geneLocation type="mitochondrion" evidence="21"/>
<keyword evidence="15 18" id="KW-0496">Mitochondrion</keyword>
<keyword evidence="12 18" id="KW-1133">Transmembrane helix</keyword>
<comment type="similarity">
    <text evidence="3 18">Belongs to the complex I subunit 2 family.</text>
</comment>
<feature type="domain" description="NADH:quinone oxidoreductase/Mrp antiporter transmembrane" evidence="20">
    <location>
        <begin position="24"/>
        <end position="286"/>
    </location>
</feature>
<gene>
    <name evidence="21" type="primary">ND2</name>
</gene>
<feature type="chain" id="PRO_5016658844" description="NADH-ubiquinone oxidoreductase chain 2" evidence="19">
    <location>
        <begin position="22"/>
        <end position="340"/>
    </location>
</feature>
<dbReference type="PANTHER" id="PTHR46552:SF1">
    <property type="entry name" value="NADH-UBIQUINONE OXIDOREDUCTASE CHAIN 2"/>
    <property type="match status" value="1"/>
</dbReference>
<keyword evidence="7 18" id="KW-0679">Respiratory chain</keyword>
<feature type="transmembrane region" description="Helical" evidence="18">
    <location>
        <begin position="316"/>
        <end position="337"/>
    </location>
</feature>
<feature type="transmembrane region" description="Helical" evidence="18">
    <location>
        <begin position="150"/>
        <end position="168"/>
    </location>
</feature>
<keyword evidence="14 18" id="KW-0830">Ubiquinone</keyword>
<dbReference type="InterPro" id="IPR001750">
    <property type="entry name" value="ND/Mrp_TM"/>
</dbReference>
<evidence type="ECO:0000256" key="16">
    <source>
        <dbReference type="ARBA" id="ARBA00023136"/>
    </source>
</evidence>
<evidence type="ECO:0000256" key="13">
    <source>
        <dbReference type="ARBA" id="ARBA00023027"/>
    </source>
</evidence>
<evidence type="ECO:0000256" key="2">
    <source>
        <dbReference type="ARBA" id="ARBA00004448"/>
    </source>
</evidence>
<keyword evidence="10 18" id="KW-1278">Translocase</keyword>
<proteinExistence type="inferred from homology"/>
<comment type="function">
    <text evidence="1">Core subunit of the mitochondrial membrane respiratory chain NADH dehydrogenase (Complex I) that is believed to belong to the minimal assembly required for catalysis. Complex I functions in the transfer of electrons from NADH to the respiratory chain. The immediate electron acceptor for the enzyme is believed to be ubiquinone.</text>
</comment>
<evidence type="ECO:0000256" key="14">
    <source>
        <dbReference type="ARBA" id="ARBA00023075"/>
    </source>
</evidence>
<dbReference type="GO" id="GO:0005743">
    <property type="term" value="C:mitochondrial inner membrane"/>
    <property type="evidence" value="ECO:0007669"/>
    <property type="project" value="UniProtKB-SubCell"/>
</dbReference>
<comment type="subcellular location">
    <subcellularLocation>
        <location evidence="2 18">Mitochondrion inner membrane</location>
        <topology evidence="2 18">Multi-pass membrane protein</topology>
    </subcellularLocation>
</comment>
<dbReference type="GO" id="GO:0008137">
    <property type="term" value="F:NADH dehydrogenase (ubiquinone) activity"/>
    <property type="evidence" value="ECO:0007669"/>
    <property type="project" value="UniProtKB-EC"/>
</dbReference>
<dbReference type="InterPro" id="IPR003917">
    <property type="entry name" value="NADH_UbQ_OxRdtase_chain2"/>
</dbReference>
<accession>A0A343DRC7</accession>
<evidence type="ECO:0000256" key="5">
    <source>
        <dbReference type="ARBA" id="ARBA00021008"/>
    </source>
</evidence>
<keyword evidence="8 18" id="KW-0812">Transmembrane</keyword>
<evidence type="ECO:0000256" key="1">
    <source>
        <dbReference type="ARBA" id="ARBA00003257"/>
    </source>
</evidence>
<feature type="signal peptide" evidence="19">
    <location>
        <begin position="1"/>
        <end position="21"/>
    </location>
</feature>
<evidence type="ECO:0000256" key="11">
    <source>
        <dbReference type="ARBA" id="ARBA00022982"/>
    </source>
</evidence>
<evidence type="ECO:0000259" key="20">
    <source>
        <dbReference type="Pfam" id="PF00361"/>
    </source>
</evidence>
<evidence type="ECO:0000256" key="18">
    <source>
        <dbReference type="RuleBase" id="RU003403"/>
    </source>
</evidence>
<evidence type="ECO:0000256" key="15">
    <source>
        <dbReference type="ARBA" id="ARBA00023128"/>
    </source>
</evidence>
<reference evidence="21" key="1">
    <citation type="journal article" date="2017" name="Sci. Rep.">
        <title>Mitochondrial genomes of two Australian fishflies with an evolutionary timescale of Chauliodinae.</title>
        <authorList>
            <person name="Yang F."/>
            <person name="Jiang Y."/>
            <person name="Yang D."/>
            <person name="Liu X."/>
        </authorList>
    </citation>
    <scope>NUCLEOTIDE SEQUENCE</scope>
</reference>
<evidence type="ECO:0000256" key="19">
    <source>
        <dbReference type="SAM" id="SignalP"/>
    </source>
</evidence>
<dbReference type="AlphaFoldDB" id="A0A343DRC7"/>
<evidence type="ECO:0000256" key="3">
    <source>
        <dbReference type="ARBA" id="ARBA00007012"/>
    </source>
</evidence>
<name>A0A343DRC7_9NEOP</name>
<keyword evidence="13 18" id="KW-0520">NAD</keyword>
<keyword evidence="9 18" id="KW-0999">Mitochondrion inner membrane</keyword>
<feature type="transmembrane region" description="Helical" evidence="18">
    <location>
        <begin position="272"/>
        <end position="295"/>
    </location>
</feature>
<feature type="transmembrane region" description="Helical" evidence="18">
    <location>
        <begin position="93"/>
        <end position="115"/>
    </location>
</feature>
<protein>
    <recommendedName>
        <fullName evidence="5 18">NADH-ubiquinone oxidoreductase chain 2</fullName>
        <ecNumber evidence="4 18">7.1.1.2</ecNumber>
    </recommendedName>
</protein>